<evidence type="ECO:0000313" key="1">
    <source>
        <dbReference type="EMBL" id="KAF6745080.1"/>
    </source>
</evidence>
<reference evidence="1 2" key="1">
    <citation type="submission" date="2020-07" db="EMBL/GenBank/DDBJ databases">
        <title>Comparative genomics of pyrophilous fungi reveals a link between fire events and developmental genes.</title>
        <authorList>
            <consortium name="DOE Joint Genome Institute"/>
            <person name="Steindorff A.S."/>
            <person name="Carver A."/>
            <person name="Calhoun S."/>
            <person name="Stillman K."/>
            <person name="Liu H."/>
            <person name="Lipzen A."/>
            <person name="Pangilinan J."/>
            <person name="Labutti K."/>
            <person name="Bruns T.D."/>
            <person name="Grigoriev I.V."/>
        </authorList>
    </citation>
    <scope>NUCLEOTIDE SEQUENCE [LARGE SCALE GENOMIC DNA]</scope>
    <source>
        <strain evidence="1 2">CBS 144469</strain>
    </source>
</reference>
<dbReference type="EMBL" id="JACGCI010000110">
    <property type="protein sequence ID" value="KAF6745080.1"/>
    <property type="molecule type" value="Genomic_DNA"/>
</dbReference>
<accession>A0A8H6HDJ4</accession>
<sequence length="95" mass="10484">MSIVNTPNLYGGKCFEVVNVSPGCWDLKADSINLFQAKDNIGTTHLDVANMTQSKSGLRQNMETLNEQVKLTVSRVLVWIPSDGMSEAGDFFFVL</sequence>
<evidence type="ECO:0000313" key="2">
    <source>
        <dbReference type="Proteomes" id="UP000521943"/>
    </source>
</evidence>
<proteinExistence type="predicted"/>
<protein>
    <submittedName>
        <fullName evidence="1">Uncharacterized protein</fullName>
    </submittedName>
</protein>
<organism evidence="1 2">
    <name type="scientific">Ephemerocybe angulata</name>
    <dbReference type="NCBI Taxonomy" id="980116"/>
    <lineage>
        <taxon>Eukaryota</taxon>
        <taxon>Fungi</taxon>
        <taxon>Dikarya</taxon>
        <taxon>Basidiomycota</taxon>
        <taxon>Agaricomycotina</taxon>
        <taxon>Agaricomycetes</taxon>
        <taxon>Agaricomycetidae</taxon>
        <taxon>Agaricales</taxon>
        <taxon>Agaricineae</taxon>
        <taxon>Psathyrellaceae</taxon>
        <taxon>Ephemerocybe</taxon>
    </lineage>
</organism>
<name>A0A8H6HDJ4_9AGAR</name>
<gene>
    <name evidence="1" type="ORF">DFP72DRAFT_1077830</name>
</gene>
<comment type="caution">
    <text evidence="1">The sequence shown here is derived from an EMBL/GenBank/DDBJ whole genome shotgun (WGS) entry which is preliminary data.</text>
</comment>
<dbReference type="Proteomes" id="UP000521943">
    <property type="component" value="Unassembled WGS sequence"/>
</dbReference>
<keyword evidence="2" id="KW-1185">Reference proteome</keyword>
<dbReference type="AlphaFoldDB" id="A0A8H6HDJ4"/>